<comment type="caution">
    <text evidence="2">The sequence shown here is derived from an EMBL/GenBank/DDBJ whole genome shotgun (WGS) entry which is preliminary data.</text>
</comment>
<dbReference type="Proteomes" id="UP000291343">
    <property type="component" value="Unassembled WGS sequence"/>
</dbReference>
<reference evidence="2 3" key="1">
    <citation type="journal article" date="2017" name="Gigascience">
        <title>Genome sequence of the small brown planthopper, Laodelphax striatellus.</title>
        <authorList>
            <person name="Zhu J."/>
            <person name="Jiang F."/>
            <person name="Wang X."/>
            <person name="Yang P."/>
            <person name="Bao Y."/>
            <person name="Zhao W."/>
            <person name="Wang W."/>
            <person name="Lu H."/>
            <person name="Wang Q."/>
            <person name="Cui N."/>
            <person name="Li J."/>
            <person name="Chen X."/>
            <person name="Luo L."/>
            <person name="Yu J."/>
            <person name="Kang L."/>
            <person name="Cui F."/>
        </authorList>
    </citation>
    <scope>NUCLEOTIDE SEQUENCE [LARGE SCALE GENOMIC DNA]</scope>
    <source>
        <strain evidence="2">Lst14</strain>
    </source>
</reference>
<dbReference type="GO" id="GO:0004252">
    <property type="term" value="F:serine-type endopeptidase activity"/>
    <property type="evidence" value="ECO:0007669"/>
    <property type="project" value="InterPro"/>
</dbReference>
<dbReference type="Gene3D" id="2.40.10.10">
    <property type="entry name" value="Trypsin-like serine proteases"/>
    <property type="match status" value="1"/>
</dbReference>
<sequence length="130" mass="14389">MNFKVLISKQESLCQHYLDVCCEHPEQGGNPVENKEDKIGGQPDLPLVSTTSSPFVNQQKEGCGWRHTGGVRFRITGDLNNESQFGEFPWMIALLVNNHVNENTTLKIFQCGASLIHPQVALTAAHCIKG</sequence>
<proteinExistence type="predicted"/>
<dbReference type="PROSITE" id="PS00134">
    <property type="entry name" value="TRYPSIN_HIS"/>
    <property type="match status" value="1"/>
</dbReference>
<dbReference type="SUPFAM" id="SSF50494">
    <property type="entry name" value="Trypsin-like serine proteases"/>
    <property type="match status" value="1"/>
</dbReference>
<accession>A0A482XIT9</accession>
<dbReference type="OrthoDB" id="6261922at2759"/>
<gene>
    <name evidence="2" type="ORF">LSTR_LSTR015949</name>
</gene>
<organism evidence="2 3">
    <name type="scientific">Laodelphax striatellus</name>
    <name type="common">Small brown planthopper</name>
    <name type="synonym">Delphax striatella</name>
    <dbReference type="NCBI Taxonomy" id="195883"/>
    <lineage>
        <taxon>Eukaryota</taxon>
        <taxon>Metazoa</taxon>
        <taxon>Ecdysozoa</taxon>
        <taxon>Arthropoda</taxon>
        <taxon>Hexapoda</taxon>
        <taxon>Insecta</taxon>
        <taxon>Pterygota</taxon>
        <taxon>Neoptera</taxon>
        <taxon>Paraneoptera</taxon>
        <taxon>Hemiptera</taxon>
        <taxon>Auchenorrhyncha</taxon>
        <taxon>Fulgoroidea</taxon>
        <taxon>Delphacidae</taxon>
        <taxon>Criomorphinae</taxon>
        <taxon>Laodelphax</taxon>
    </lineage>
</organism>
<dbReference type="InterPro" id="IPR018114">
    <property type="entry name" value="TRYPSIN_HIS"/>
</dbReference>
<keyword evidence="3" id="KW-1185">Reference proteome</keyword>
<name>A0A482XIT9_LAOST</name>
<feature type="domain" description="Peptidase S1" evidence="1">
    <location>
        <begin position="81"/>
        <end position="130"/>
    </location>
</feature>
<dbReference type="EMBL" id="QKKF02008415">
    <property type="protein sequence ID" value="RZF45692.1"/>
    <property type="molecule type" value="Genomic_DNA"/>
</dbReference>
<dbReference type="InterPro" id="IPR001254">
    <property type="entry name" value="Trypsin_dom"/>
</dbReference>
<dbReference type="InterPro" id="IPR009003">
    <property type="entry name" value="Peptidase_S1_PA"/>
</dbReference>
<dbReference type="PANTHER" id="PTHR24258:SF129">
    <property type="entry name" value="LP15124P-RELATED"/>
    <property type="match status" value="1"/>
</dbReference>
<dbReference type="STRING" id="195883.A0A482XIT9"/>
<dbReference type="PANTHER" id="PTHR24258">
    <property type="entry name" value="SERINE PROTEASE-RELATED"/>
    <property type="match status" value="1"/>
</dbReference>
<dbReference type="InterPro" id="IPR043504">
    <property type="entry name" value="Peptidase_S1_PA_chymotrypsin"/>
</dbReference>
<evidence type="ECO:0000259" key="1">
    <source>
        <dbReference type="Pfam" id="PF00089"/>
    </source>
</evidence>
<dbReference type="AlphaFoldDB" id="A0A482XIT9"/>
<dbReference type="GO" id="GO:0006508">
    <property type="term" value="P:proteolysis"/>
    <property type="evidence" value="ECO:0007669"/>
    <property type="project" value="InterPro"/>
</dbReference>
<dbReference type="Pfam" id="PF00089">
    <property type="entry name" value="Trypsin"/>
    <property type="match status" value="1"/>
</dbReference>
<dbReference type="InParanoid" id="A0A482XIT9"/>
<protein>
    <recommendedName>
        <fullName evidence="1">Peptidase S1 domain-containing protein</fullName>
    </recommendedName>
</protein>
<evidence type="ECO:0000313" key="3">
    <source>
        <dbReference type="Proteomes" id="UP000291343"/>
    </source>
</evidence>
<evidence type="ECO:0000313" key="2">
    <source>
        <dbReference type="EMBL" id="RZF45692.1"/>
    </source>
</evidence>